<keyword evidence="1" id="KW-0479">Metal-binding</keyword>
<dbReference type="InterPro" id="IPR036443">
    <property type="entry name" value="Znf_RanBP2_sf"/>
</dbReference>
<evidence type="ECO:0000256" key="2">
    <source>
        <dbReference type="ARBA" id="ARBA00022771"/>
    </source>
</evidence>
<dbReference type="PROSITE" id="PS50199">
    <property type="entry name" value="ZF_RANBP2_2"/>
    <property type="match status" value="1"/>
</dbReference>
<name>A0A7S0A4B8_9DINO</name>
<dbReference type="GO" id="GO:0008270">
    <property type="term" value="F:zinc ion binding"/>
    <property type="evidence" value="ECO:0007669"/>
    <property type="project" value="UniProtKB-KW"/>
</dbReference>
<evidence type="ECO:0000256" key="3">
    <source>
        <dbReference type="ARBA" id="ARBA00022833"/>
    </source>
</evidence>
<reference evidence="6" key="1">
    <citation type="submission" date="2021-01" db="EMBL/GenBank/DDBJ databases">
        <authorList>
            <person name="Corre E."/>
            <person name="Pelletier E."/>
            <person name="Niang G."/>
            <person name="Scheremetjew M."/>
            <person name="Finn R."/>
            <person name="Kale V."/>
            <person name="Holt S."/>
            <person name="Cochrane G."/>
            <person name="Meng A."/>
            <person name="Brown T."/>
            <person name="Cohen L."/>
        </authorList>
    </citation>
    <scope>NUCLEOTIDE SEQUENCE</scope>
    <source>
        <strain evidence="6">Pbaha01</strain>
    </source>
</reference>
<dbReference type="Gene3D" id="4.10.1060.10">
    <property type="entry name" value="Zinc finger, RanBP2-type"/>
    <property type="match status" value="1"/>
</dbReference>
<keyword evidence="2 4" id="KW-0863">Zinc-finger</keyword>
<evidence type="ECO:0000256" key="1">
    <source>
        <dbReference type="ARBA" id="ARBA00022723"/>
    </source>
</evidence>
<dbReference type="SMART" id="SM00547">
    <property type="entry name" value="ZnF_RBZ"/>
    <property type="match status" value="2"/>
</dbReference>
<dbReference type="PROSITE" id="PS01358">
    <property type="entry name" value="ZF_RANBP2_1"/>
    <property type="match status" value="1"/>
</dbReference>
<organism evidence="6">
    <name type="scientific">Pyrodinium bahamense</name>
    <dbReference type="NCBI Taxonomy" id="73915"/>
    <lineage>
        <taxon>Eukaryota</taxon>
        <taxon>Sar</taxon>
        <taxon>Alveolata</taxon>
        <taxon>Dinophyceae</taxon>
        <taxon>Gonyaulacales</taxon>
        <taxon>Pyrocystaceae</taxon>
        <taxon>Pyrodinium</taxon>
    </lineage>
</organism>
<evidence type="ECO:0000313" key="6">
    <source>
        <dbReference type="EMBL" id="CAD8352285.1"/>
    </source>
</evidence>
<evidence type="ECO:0000259" key="5">
    <source>
        <dbReference type="PROSITE" id="PS50199"/>
    </source>
</evidence>
<feature type="domain" description="RanBP2-type" evidence="5">
    <location>
        <begin position="39"/>
        <end position="68"/>
    </location>
</feature>
<protein>
    <recommendedName>
        <fullName evidence="5">RanBP2-type domain-containing protein</fullName>
    </recommendedName>
</protein>
<keyword evidence="3" id="KW-0862">Zinc</keyword>
<proteinExistence type="predicted"/>
<accession>A0A7S0A4B8</accession>
<gene>
    <name evidence="6" type="ORF">PBAH0796_LOCUS7652</name>
</gene>
<dbReference type="AlphaFoldDB" id="A0A7S0A4B8"/>
<evidence type="ECO:0000256" key="4">
    <source>
        <dbReference type="PROSITE-ProRule" id="PRU00322"/>
    </source>
</evidence>
<dbReference type="EMBL" id="HBEG01012641">
    <property type="protein sequence ID" value="CAD8352285.1"/>
    <property type="molecule type" value="Transcribed_RNA"/>
</dbReference>
<dbReference type="InterPro" id="IPR001876">
    <property type="entry name" value="Znf_RanBP2"/>
</dbReference>
<dbReference type="SUPFAM" id="SSF90209">
    <property type="entry name" value="Ran binding protein zinc finger-like"/>
    <property type="match status" value="1"/>
</dbReference>
<sequence>MLLASWPGAGSAAGLSRCWTSRQELLQLLFRPGAPAMPRPGDWFCSRCLKRNMPKHFFCRACGTGAKEASVLAPGTIKVPGMREYPLPGDWGCGGCGTAMMAYDTVCTKCGAAQQDHRQSAMAAA</sequence>